<gene>
    <name evidence="1" type="ORF">L2E82_18090</name>
</gene>
<organism evidence="1 2">
    <name type="scientific">Cichorium intybus</name>
    <name type="common">Chicory</name>
    <dbReference type="NCBI Taxonomy" id="13427"/>
    <lineage>
        <taxon>Eukaryota</taxon>
        <taxon>Viridiplantae</taxon>
        <taxon>Streptophyta</taxon>
        <taxon>Embryophyta</taxon>
        <taxon>Tracheophyta</taxon>
        <taxon>Spermatophyta</taxon>
        <taxon>Magnoliopsida</taxon>
        <taxon>eudicotyledons</taxon>
        <taxon>Gunneridae</taxon>
        <taxon>Pentapetalae</taxon>
        <taxon>asterids</taxon>
        <taxon>campanulids</taxon>
        <taxon>Asterales</taxon>
        <taxon>Asteraceae</taxon>
        <taxon>Cichorioideae</taxon>
        <taxon>Cichorieae</taxon>
        <taxon>Cichoriinae</taxon>
        <taxon>Cichorium</taxon>
    </lineage>
</organism>
<reference evidence="2" key="1">
    <citation type="journal article" date="2022" name="Mol. Ecol. Resour.">
        <title>The genomes of chicory, endive, great burdock and yacon provide insights into Asteraceae palaeo-polyploidization history and plant inulin production.</title>
        <authorList>
            <person name="Fan W."/>
            <person name="Wang S."/>
            <person name="Wang H."/>
            <person name="Wang A."/>
            <person name="Jiang F."/>
            <person name="Liu H."/>
            <person name="Zhao H."/>
            <person name="Xu D."/>
            <person name="Zhang Y."/>
        </authorList>
    </citation>
    <scope>NUCLEOTIDE SEQUENCE [LARGE SCALE GENOMIC DNA]</scope>
    <source>
        <strain evidence="2">cv. Punajuju</strain>
    </source>
</reference>
<accession>A0ACB9FAN9</accession>
<proteinExistence type="predicted"/>
<dbReference type="EMBL" id="CM042011">
    <property type="protein sequence ID" value="KAI3767727.1"/>
    <property type="molecule type" value="Genomic_DNA"/>
</dbReference>
<protein>
    <submittedName>
        <fullName evidence="1">Uncharacterized protein</fullName>
    </submittedName>
</protein>
<keyword evidence="2" id="KW-1185">Reference proteome</keyword>
<dbReference type="Proteomes" id="UP001055811">
    <property type="component" value="Linkage Group LG03"/>
</dbReference>
<evidence type="ECO:0000313" key="1">
    <source>
        <dbReference type="EMBL" id="KAI3767727.1"/>
    </source>
</evidence>
<reference evidence="1 2" key="2">
    <citation type="journal article" date="2022" name="Mol. Ecol. Resour.">
        <title>The genomes of chicory, endive, great burdock and yacon provide insights into Asteraceae paleo-polyploidization history and plant inulin production.</title>
        <authorList>
            <person name="Fan W."/>
            <person name="Wang S."/>
            <person name="Wang H."/>
            <person name="Wang A."/>
            <person name="Jiang F."/>
            <person name="Liu H."/>
            <person name="Zhao H."/>
            <person name="Xu D."/>
            <person name="Zhang Y."/>
        </authorList>
    </citation>
    <scope>NUCLEOTIDE SEQUENCE [LARGE SCALE GENOMIC DNA]</scope>
    <source>
        <strain evidence="2">cv. Punajuju</strain>
        <tissue evidence="1">Leaves</tissue>
    </source>
</reference>
<name>A0ACB9FAN9_CICIN</name>
<comment type="caution">
    <text evidence="1">The sequence shown here is derived from an EMBL/GenBank/DDBJ whole genome shotgun (WGS) entry which is preliminary data.</text>
</comment>
<evidence type="ECO:0000313" key="2">
    <source>
        <dbReference type="Proteomes" id="UP001055811"/>
    </source>
</evidence>
<sequence>MQVSNQQLESDYRFGRFFEPNTIVCVYSIGEMSDSKKASSPYVVLENRSLDQWKVTELKEELKRRKLITRGLKDDLVKRLDEAVRAEIEEANQNHENGDNDVDHPEVPSDNPVVNPTVAEKTTTITEDTITKNESTEEDNSTLKVDKNESLDQDNKDESLQKDNSDNKDDSLEKDDMADNLDNKEEAEPNSTEIGSQVVEVSQVKSSDSISIVSITEKNEQLKDNVTVITDDVKLELDVGKTEPVVVVDEPKDKDDLKITETESINTSTKNDSLVDVCSPEKLNLDDDSMDDDTLETSKPNDSNFSEKTQVPLVDVMIEDNNTQSSNDNTDTTLVSTKRKQYEDEPVANNEVVKKQRRWNSENAPEQINPSKGIFPTSMKNSFSRSDSSVSREEAKERVVPPSSKPATTSLRIDRFLRPFTLKAVQELLGKTGTVVSFWMDQIKTHCYVTYSSVEEAIETRNAVYNLQWPVNGGRLLIAEFVDPSEVKTRTEPPPPPATGATLPPPSPATTAQPPRNQLPPPPPLPLPPPTLQPREPALPPPPPLPEKLEPPIMTLDDLFRKTRATPRIYYLPLSDEEVAGKLKAQGKTAKQ</sequence>